<feature type="domain" description="GST N-terminal" evidence="2">
    <location>
        <begin position="1"/>
        <end position="79"/>
    </location>
</feature>
<dbReference type="PANTHER" id="PTHR44051:SF8">
    <property type="entry name" value="GLUTATHIONE S-TRANSFERASE GSTA"/>
    <property type="match status" value="1"/>
</dbReference>
<dbReference type="Gene3D" id="3.40.30.10">
    <property type="entry name" value="Glutaredoxin"/>
    <property type="match status" value="1"/>
</dbReference>
<reference evidence="5" key="1">
    <citation type="submission" date="2016-11" db="EMBL/GenBank/DDBJ databases">
        <authorList>
            <person name="Varghese N."/>
            <person name="Submissions S."/>
        </authorList>
    </citation>
    <scope>NUCLEOTIDE SEQUENCE [LARGE SCALE GENOMIC DNA]</scope>
    <source>
        <strain evidence="5">Sac-22</strain>
    </source>
</reference>
<dbReference type="InterPro" id="IPR036249">
    <property type="entry name" value="Thioredoxin-like_sf"/>
</dbReference>
<keyword evidence="4" id="KW-0808">Transferase</keyword>
<evidence type="ECO:0000313" key="5">
    <source>
        <dbReference type="Proteomes" id="UP000184339"/>
    </source>
</evidence>
<dbReference type="SFLD" id="SFLDG00358">
    <property type="entry name" value="Main_(cytGST)"/>
    <property type="match status" value="1"/>
</dbReference>
<dbReference type="STRING" id="551987.SAMN05192549_10619"/>
<dbReference type="InterPro" id="IPR004046">
    <property type="entry name" value="GST_C"/>
</dbReference>
<dbReference type="RefSeq" id="WP_072785549.1">
    <property type="nucleotide sequence ID" value="NZ_FRCX01000006.1"/>
</dbReference>
<dbReference type="SUPFAM" id="SSF52833">
    <property type="entry name" value="Thioredoxin-like"/>
    <property type="match status" value="1"/>
</dbReference>
<dbReference type="SFLD" id="SFLDS00019">
    <property type="entry name" value="Glutathione_Transferase_(cytos"/>
    <property type="match status" value="1"/>
</dbReference>
<dbReference type="PROSITE" id="PS50405">
    <property type="entry name" value="GST_CTER"/>
    <property type="match status" value="1"/>
</dbReference>
<feature type="domain" description="GST C-terminal" evidence="3">
    <location>
        <begin position="84"/>
        <end position="205"/>
    </location>
</feature>
<dbReference type="GO" id="GO:0016740">
    <property type="term" value="F:transferase activity"/>
    <property type="evidence" value="ECO:0007669"/>
    <property type="project" value="UniProtKB-KW"/>
</dbReference>
<protein>
    <submittedName>
        <fullName evidence="4">Glutathione S-transferase</fullName>
    </submittedName>
</protein>
<proteinExistence type="inferred from homology"/>
<dbReference type="InterPro" id="IPR010987">
    <property type="entry name" value="Glutathione-S-Trfase_C-like"/>
</dbReference>
<dbReference type="OrthoDB" id="3828095at2"/>
<organism evidence="4 5">
    <name type="scientific">Duganella sacchari</name>
    <dbReference type="NCBI Taxonomy" id="551987"/>
    <lineage>
        <taxon>Bacteria</taxon>
        <taxon>Pseudomonadati</taxon>
        <taxon>Pseudomonadota</taxon>
        <taxon>Betaproteobacteria</taxon>
        <taxon>Burkholderiales</taxon>
        <taxon>Oxalobacteraceae</taxon>
        <taxon>Telluria group</taxon>
        <taxon>Duganella</taxon>
    </lineage>
</organism>
<dbReference type="PANTHER" id="PTHR44051">
    <property type="entry name" value="GLUTATHIONE S-TRANSFERASE-RELATED"/>
    <property type="match status" value="1"/>
</dbReference>
<dbReference type="Gene3D" id="1.20.1050.10">
    <property type="match status" value="1"/>
</dbReference>
<evidence type="ECO:0000256" key="1">
    <source>
        <dbReference type="RuleBase" id="RU003494"/>
    </source>
</evidence>
<dbReference type="Pfam" id="PF02798">
    <property type="entry name" value="GST_N"/>
    <property type="match status" value="1"/>
</dbReference>
<dbReference type="CDD" id="cd00570">
    <property type="entry name" value="GST_N_family"/>
    <property type="match status" value="1"/>
</dbReference>
<dbReference type="InterPro" id="IPR036282">
    <property type="entry name" value="Glutathione-S-Trfase_C_sf"/>
</dbReference>
<dbReference type="SUPFAM" id="SSF47616">
    <property type="entry name" value="GST C-terminal domain-like"/>
    <property type="match status" value="1"/>
</dbReference>
<evidence type="ECO:0000259" key="3">
    <source>
        <dbReference type="PROSITE" id="PS50405"/>
    </source>
</evidence>
<sequence>MRLYYHPASSSSRRVMLAAIHMGTPLELTEVNLMSEEDRRRLVTLNPNSKVPVLQDGEFILWESCAIMQYLADRTHGQTLYPDNILLRADINRWLLWAAQHFAPPIGVIVYEHIWKGLTGNGGPDPVEIDRASRLVAQFAGVLEQHLAGRDWIVGDKLSLADLAIAPALTYIEQAQLPVKHYPKLMAWLARVAELDAWKQTEPVW</sequence>
<dbReference type="Proteomes" id="UP000184339">
    <property type="component" value="Unassembled WGS sequence"/>
</dbReference>
<evidence type="ECO:0000313" key="4">
    <source>
        <dbReference type="EMBL" id="SHN23407.1"/>
    </source>
</evidence>
<accession>A0A1M7Q002</accession>
<dbReference type="InterPro" id="IPR040079">
    <property type="entry name" value="Glutathione_S-Trfase"/>
</dbReference>
<gene>
    <name evidence="4" type="ORF">SAMN05192549_10619</name>
</gene>
<dbReference type="Pfam" id="PF00043">
    <property type="entry name" value="GST_C"/>
    <property type="match status" value="1"/>
</dbReference>
<evidence type="ECO:0000259" key="2">
    <source>
        <dbReference type="PROSITE" id="PS50404"/>
    </source>
</evidence>
<dbReference type="InterPro" id="IPR004045">
    <property type="entry name" value="Glutathione_S-Trfase_N"/>
</dbReference>
<dbReference type="SFLD" id="SFLDG01150">
    <property type="entry name" value="Main.1:_Beta-like"/>
    <property type="match status" value="1"/>
</dbReference>
<dbReference type="EMBL" id="FRCX01000006">
    <property type="protein sequence ID" value="SHN23407.1"/>
    <property type="molecule type" value="Genomic_DNA"/>
</dbReference>
<dbReference type="AlphaFoldDB" id="A0A1M7Q002"/>
<keyword evidence="5" id="KW-1185">Reference proteome</keyword>
<dbReference type="PROSITE" id="PS50404">
    <property type="entry name" value="GST_NTER"/>
    <property type="match status" value="1"/>
</dbReference>
<name>A0A1M7Q002_9BURK</name>
<comment type="similarity">
    <text evidence="1">Belongs to the GST superfamily.</text>
</comment>